<dbReference type="InterPro" id="IPR022105">
    <property type="entry name" value="DUF3645"/>
</dbReference>
<dbReference type="GO" id="GO:0004843">
    <property type="term" value="F:cysteine-type deubiquitinase activity"/>
    <property type="evidence" value="ECO:0007669"/>
    <property type="project" value="UniProtKB-EC"/>
</dbReference>
<evidence type="ECO:0000256" key="1">
    <source>
        <dbReference type="ARBA" id="ARBA00000707"/>
    </source>
</evidence>
<dbReference type="EMBL" id="QZAV01000007">
    <property type="protein sequence ID" value="THX43980.1"/>
    <property type="molecule type" value="Genomic_DNA"/>
</dbReference>
<proteinExistence type="predicted"/>
<evidence type="ECO:0000256" key="4">
    <source>
        <dbReference type="ARBA" id="ARBA00022786"/>
    </source>
</evidence>
<dbReference type="InterPro" id="IPR046541">
    <property type="entry name" value="DUF6606"/>
</dbReference>
<feature type="domain" description="DUF6606" evidence="9">
    <location>
        <begin position="41"/>
        <end position="297"/>
    </location>
</feature>
<evidence type="ECO:0000259" key="8">
    <source>
        <dbReference type="Pfam" id="PF12359"/>
    </source>
</evidence>
<organism evidence="10 11">
    <name type="scientific">Aureobasidium pullulans</name>
    <name type="common">Black yeast</name>
    <name type="synonym">Pullularia pullulans</name>
    <dbReference type="NCBI Taxonomy" id="5580"/>
    <lineage>
        <taxon>Eukaryota</taxon>
        <taxon>Fungi</taxon>
        <taxon>Dikarya</taxon>
        <taxon>Ascomycota</taxon>
        <taxon>Pezizomycotina</taxon>
        <taxon>Dothideomycetes</taxon>
        <taxon>Dothideomycetidae</taxon>
        <taxon>Dothideales</taxon>
        <taxon>Saccotheciaceae</taxon>
        <taxon>Aureobasidium</taxon>
    </lineage>
</organism>
<dbReference type="GO" id="GO:0006508">
    <property type="term" value="P:proteolysis"/>
    <property type="evidence" value="ECO:0007669"/>
    <property type="project" value="UniProtKB-KW"/>
</dbReference>
<keyword evidence="5" id="KW-0378">Hydrolase</keyword>
<accession>A0A4S9F8H8</accession>
<evidence type="ECO:0000259" key="9">
    <source>
        <dbReference type="Pfam" id="PF20255"/>
    </source>
</evidence>
<gene>
    <name evidence="10" type="ORF">D6D10_00720</name>
</gene>
<dbReference type="PANTHER" id="PTHR13367">
    <property type="entry name" value="UBIQUITIN THIOESTERASE"/>
    <property type="match status" value="1"/>
</dbReference>
<dbReference type="Proteomes" id="UP000308953">
    <property type="component" value="Unassembled WGS sequence"/>
</dbReference>
<dbReference type="Pfam" id="PF12359">
    <property type="entry name" value="DUF3645"/>
    <property type="match status" value="1"/>
</dbReference>
<name>A0A4S9F8H8_AURPU</name>
<evidence type="ECO:0000256" key="6">
    <source>
        <dbReference type="ARBA" id="ARBA00022807"/>
    </source>
</evidence>
<sequence length="3105" mass="350713">MHYLTFCSTGSLTYSRTYLMASRRTAPLNGHEVSREDVVDLANHITLPPNLPTSEEDQPAVIEQNMIHLAQAAITSMDATSSQAWSRVSDMLLKLNSIKKMREYDYSVLGRELSRMRRDDCLAFHLHAQNCGILISYKSADSVIFECFETSALSEEVMSTSGRLIMTFPGRAIACPVGKFFDEAFQTELSASLCKLNRDFVDVKSSTDRTSPCPRFVIDYMMTMLSVIGTNYKSSTTQKHVRDEVVSRGNEMPWRRFSFWLFLRVSILRILSTTRNFGGAEKEYKRFMIHVTAELLHTATQISVAPDSLSIIHAKLARRVLKFEQGFGTALPLHILEISRKAEEEIRTPWIAFANTPDPTSKVPVDHLEDATRLVLRNSRKPLLKVLKPLPPLDAAPEFAPPPQSRISQDVTEIPSLTPTNKLKGDLIVVLAGVEKWVKVNLGPWTEQTLLSPDTQAFNKLANLIRDYWLLAESAYARNPLESSLALLTILELWVTLDKLCVEEIGLLKKYSPQIPLDLLEPLLLPKSEQMCRLDLVEKYIRSRTENSQQQGSGIFVTPTQECFSICYFNSSSQLQALCRKILRIDQEKRQEKVDEFGKLTLEYQALIAQASREYHIFFAGRDEQQIHSKSCKKCALEAEAQAMKIEIYEDALPRDEVQKKAAVFEIAIPKSFAAWRDSTWLIIHGAGRSAYKSALTKNISIGIWDYKPLQRFGKPVENHRVTLASSTKPFLDGQSRSVCFPVDFGRVCVLNSLQYDTWDRIGRCWPSHIAEPPSLKERCTLSLPSGPYFKLDWASKTSQHTTNEVMSNQYLCDKSLKIQEYIAFCNLRAGERLQSLNILRELGSNNLNQNDPAVTVLVQQAIWEAGSPSQDCFRNAHVEFREISFCTRLAAVLRHRLEAIQSNWQEQHSMATLIQITLRLLSLAPDLDTEGTTSMLLREARNTSMKWCRQLSEHLHQPSSDREAQKKAVELLLSAALRCFSTFDVDDRHQTRFLHTAEDLAIAAEAQTLVRENTPADIRKLSLFLQQSLLRHRKIVQNIKQRLRILARSFPTGLNQAIERLWNGAEMGPVWTRVSNQTPSWVRNRTLPRAAGTPQIVHYNLEGGDLLVGGKPKGKLPETYKTQPLFQRIFGPFDVLQVFASDMPGMEFLASQPFEGNIVHLGLDQGNVVIKIRTGNRVLQALPETTFEHDLPGHLVHDYMHWMDEATFDVEFRPLSRIWQSTEDCWKLTFSGANLLAATASLRRGSVRLLEPVSPPGKIITSILEGLDESCNCHITLDDAPGSDIQIHLPRYNLHFRVTNMGEISSLEYNAVVDSDQGLGTMVGLRSRLVLRDEALPGCPAERRVLIPCGIPKIENNGYHVNVTIGDEESPKRDFFVYRVDRHLQKLRGVPDLRSQLLKAYLHAVTAYVLPDPFTHVTGTEEAIETLGEASLYASTSLTEQEMQLLNAIATLTPQHTYSRQHRICSQKIFWDARLSPLVQHDDFYLAAQAIFLQHTEAQVLVVPASACKLSLRSGGDQFLASRARQRNASVTKSGLFVKLVTSDGDDKVCTARDLYGWVERAIHVHEIASLIRDWPATLTVTTDLVTVVKEWQEVYGYHGTFVTTSLQEVVDLKLSSHWGSLYDLCRSANRETGTYSLMFTFCSIAFGVDKKQMSLLRTMLAFAFNDVFRTIDPPKVHNAYNLIHGTTISREVISSAIRIEVPRPKKARSNCLPTTKARYARIQHEYDTEIPRLLDLIWSRRSDQRIRLPRDEHFGYLADYTSTIIKECERVIAECQKNKLFIEHIQAVEAELKKITARSTQQQMPNAHLRIPHARHRVNLSLSMPQLLQDDTRANSVDTRSIPSSLFLEPTRTSAETSKLDELLSQFPALAESTHPEYIEALRASHLALTKHKIDMSSQIVPLAPGRIEKHHEKLATHVQTLLDSVQQALSPITPAQKILLAADLWPRISRLRLLQSLSAKEVGSVSLKWKSNLLNLAGKIAPLQRSERMLKCHKAGSLSALWVELKHEGRDGWSSEKYPSWLLLEIENNITIRPIQAEVAMEMIAPRSGQNSVLQLNMGEGKSSVILPMIVAALADGQRLVRVVALKPLRQTELVLTERLGGLLGHRVSHIPFSRKTEIDESTIGCIQKVYERCKQDRGVMVTLPEEVLSMKLMTREKLTKKHELSSKILDLQRWLASNCRDVLDESDEILGIRSQLIYPMGTQQMLDGKNDRWLVPQAVLRRLMYHVEALSQHHHEDLEVDFNGKSFPIIKILEKKIFEQVIDLLVEDALEGRLAGIGFDFCTEETRQSIKAFIRDRSILPHIQEIIIRDCQDSTNWSVLLILRGLLAHGVLQFTVQQKRWLVEYGLDASRCLMAVPYRAKGVPSANSEFGHPDVGVLLTCLSYYYTGLRSDQIATCFKLLSKDSNAHDIYATWVSGCQALPADLTSLDGINLEHISICEKILFPALQYNLETIAFYLNQVVFPREGKEFAKRMSASGWDIPSTSNDPGFLTTGFSGTNDNRSLLPYSIKQCDLFKLQYTNASVLNLILQEENAAYIHGVTDDGKRLDVPSLLTLLSRQTPSINVLIDVGAQVLEATNLELAQQWLALESNAKAVIFFDERDEATVLDRSGCITPMRISPFSSKLEGCLIYLDEVHTRGIDLAIPHGARAAVTLGPPCMRLRRLGDGHSLCFIAPPEVHHNIREIQADAQAEITSLAVLAWCIKQTCEALDNARPLRIVHGLEYLRQQGVLNEYIPSSSSSAMIAKQINRMKQFCLQIQENESQQLRQLYGAHEGRISAIRDLLNRESTDQLMQHLVEEFDIMERTAMENTNMDVEQEREIAHEVQTQRHIQRPSKVQPLVPTISSGLEAFVASGTYQDLMAMHQGKERGLKLFAYTSAKECAQDSKINPQVCSAFVTHDFIFSVALEPDALLDQYLRPVTWVLSSTVTKQILIISPHEANKLLPKIKISEKIRLHCFAARTTKGMAQSGQMNVYTVNAHVGDQHSFSHSVLELDLIAGSLYLQNGEHYERLCEFLGLMSPKFRATTSVVSKDGFISDEVRREIGWDKFTPFHQNPIPYFKQIFELRMQGQGFGHTHMGAILNGRVLTDGAFEEPDRMDTT</sequence>
<dbReference type="Pfam" id="PF12340">
    <property type="entry name" value="DUF3638"/>
    <property type="match status" value="1"/>
</dbReference>
<dbReference type="InterPro" id="IPR022099">
    <property type="entry name" value="DUF3638"/>
</dbReference>
<protein>
    <recommendedName>
        <fullName evidence="2">ubiquitinyl hydrolase 1</fullName>
        <ecNumber evidence="2">3.4.19.12</ecNumber>
    </recommendedName>
</protein>
<dbReference type="Pfam" id="PF20255">
    <property type="entry name" value="DUF6606"/>
    <property type="match status" value="1"/>
</dbReference>
<feature type="domain" description="DUF3645" evidence="8">
    <location>
        <begin position="2352"/>
        <end position="2384"/>
    </location>
</feature>
<comment type="catalytic activity">
    <reaction evidence="1">
        <text>Thiol-dependent hydrolysis of ester, thioester, amide, peptide and isopeptide bonds formed by the C-terminal Gly of ubiquitin (a 76-residue protein attached to proteins as an intracellular targeting signal).</text>
        <dbReference type="EC" id="3.4.19.12"/>
    </reaction>
</comment>
<evidence type="ECO:0000256" key="3">
    <source>
        <dbReference type="ARBA" id="ARBA00022670"/>
    </source>
</evidence>
<keyword evidence="3" id="KW-0645">Protease</keyword>
<evidence type="ECO:0000256" key="2">
    <source>
        <dbReference type="ARBA" id="ARBA00012759"/>
    </source>
</evidence>
<evidence type="ECO:0000313" key="10">
    <source>
        <dbReference type="EMBL" id="THX43980.1"/>
    </source>
</evidence>
<keyword evidence="6" id="KW-0788">Thiol protease</keyword>
<keyword evidence="4" id="KW-0833">Ubl conjugation pathway</keyword>
<evidence type="ECO:0000313" key="11">
    <source>
        <dbReference type="Proteomes" id="UP000308953"/>
    </source>
</evidence>
<comment type="caution">
    <text evidence="10">The sequence shown here is derived from an EMBL/GenBank/DDBJ whole genome shotgun (WGS) entry which is preliminary data.</text>
</comment>
<dbReference type="PANTHER" id="PTHR13367:SF33">
    <property type="entry name" value="P-LOOP CONTAINING NUCLEOSIDE TRIPHOSPHATE HYDROLASE PROTEIN"/>
    <property type="match status" value="1"/>
</dbReference>
<dbReference type="EC" id="3.4.19.12" evidence="2"/>
<feature type="domain" description="DUF3638" evidence="7">
    <location>
        <begin position="2014"/>
        <end position="2234"/>
    </location>
</feature>
<evidence type="ECO:0000259" key="7">
    <source>
        <dbReference type="Pfam" id="PF12340"/>
    </source>
</evidence>
<evidence type="ECO:0000256" key="5">
    <source>
        <dbReference type="ARBA" id="ARBA00022801"/>
    </source>
</evidence>
<dbReference type="InterPro" id="IPR051346">
    <property type="entry name" value="OTU_Deubiquitinase"/>
</dbReference>
<reference evidence="10 11" key="1">
    <citation type="submission" date="2018-10" db="EMBL/GenBank/DDBJ databases">
        <title>Fifty Aureobasidium pullulans genomes reveal a recombining polyextremotolerant generalist.</title>
        <authorList>
            <person name="Gostincar C."/>
            <person name="Turk M."/>
            <person name="Zajc J."/>
            <person name="Gunde-Cimerman N."/>
        </authorList>
    </citation>
    <scope>NUCLEOTIDE SEQUENCE [LARGE SCALE GENOMIC DNA]</scope>
    <source>
        <strain evidence="10 11">EXF-9785</strain>
    </source>
</reference>